<dbReference type="PANTHER" id="PTHR23507">
    <property type="entry name" value="ZGC:174356"/>
    <property type="match status" value="1"/>
</dbReference>
<dbReference type="InterPro" id="IPR011701">
    <property type="entry name" value="MFS"/>
</dbReference>
<dbReference type="SUPFAM" id="SSF103473">
    <property type="entry name" value="MFS general substrate transporter"/>
    <property type="match status" value="1"/>
</dbReference>
<feature type="transmembrane region" description="Helical" evidence="5">
    <location>
        <begin position="495"/>
        <end position="515"/>
    </location>
</feature>
<feature type="transmembrane region" description="Helical" evidence="5">
    <location>
        <begin position="9"/>
        <end position="28"/>
    </location>
</feature>
<dbReference type="Pfam" id="PF07690">
    <property type="entry name" value="MFS_1"/>
    <property type="match status" value="1"/>
</dbReference>
<feature type="transmembrane region" description="Helical" evidence="5">
    <location>
        <begin position="217"/>
        <end position="244"/>
    </location>
</feature>
<dbReference type="EMBL" id="SKCS01000461">
    <property type="protein sequence ID" value="TNN06543.1"/>
    <property type="molecule type" value="Genomic_DNA"/>
</dbReference>
<dbReference type="AlphaFoldDB" id="A0A4Z2CQM1"/>
<evidence type="ECO:0000256" key="4">
    <source>
        <dbReference type="ARBA" id="ARBA00023136"/>
    </source>
</evidence>
<dbReference type="Gene3D" id="1.20.1250.20">
    <property type="entry name" value="MFS general substrate transporter like domains"/>
    <property type="match status" value="1"/>
</dbReference>
<dbReference type="PANTHER" id="PTHR23507:SF1">
    <property type="entry name" value="FI18259P1-RELATED"/>
    <property type="match status" value="1"/>
</dbReference>
<feature type="transmembrane region" description="Helical" evidence="5">
    <location>
        <begin position="426"/>
        <end position="444"/>
    </location>
</feature>
<organism evidence="6 7">
    <name type="scientific">Schistosoma japonicum</name>
    <name type="common">Blood fluke</name>
    <dbReference type="NCBI Taxonomy" id="6182"/>
    <lineage>
        <taxon>Eukaryota</taxon>
        <taxon>Metazoa</taxon>
        <taxon>Spiralia</taxon>
        <taxon>Lophotrochozoa</taxon>
        <taxon>Platyhelminthes</taxon>
        <taxon>Trematoda</taxon>
        <taxon>Digenea</taxon>
        <taxon>Strigeidida</taxon>
        <taxon>Schistosomatoidea</taxon>
        <taxon>Schistosomatidae</taxon>
        <taxon>Schistosoma</taxon>
    </lineage>
</organism>
<dbReference type="GO" id="GO:0016020">
    <property type="term" value="C:membrane"/>
    <property type="evidence" value="ECO:0007669"/>
    <property type="project" value="UniProtKB-SubCell"/>
</dbReference>
<proteinExistence type="predicted"/>
<accession>A0A4Z2CQM1</accession>
<feature type="transmembrane region" description="Helical" evidence="5">
    <location>
        <begin position="464"/>
        <end position="489"/>
    </location>
</feature>
<dbReference type="OrthoDB" id="2261376at2759"/>
<keyword evidence="7" id="KW-1185">Reference proteome</keyword>
<dbReference type="Proteomes" id="UP000311919">
    <property type="component" value="Unassembled WGS sequence"/>
</dbReference>
<sequence>MTDFRMKFLNFKLIVSLAIMAATLYTAIEVTLFTSDQYVFYSAITEQSLPFFTRNERRRYNNLSDVDKHKLNLAQKKSAILETASNSVRITLGLITTLVVGRLSDRFGRRTALAILLLGEILHIGTTSLIVMLNLNSWLVILAGFFEAVLGGGVSSITAQVAAFLVDICQMMTDTSQGENTSKTKQSRNKYMWIVFTVFDNIFTLCMSAGAPLSGFLIYHYGFSVAMGTALALLLPSIILLFCLPETHKNISRKKIEQIKQPAVGVKCNNQTADDSCCMPVELGKSLRNKITKGYQRLHSINPVLIMIMSLILLYFMAALVDKHYIAVYLMGPPFLWNPEVVGLYFGIIGVVGSFFSVVCTIALVKFDTIRKGNVEKHSINLTNRNHFTQQIKLLVTILALSLTMLIINRSLLGIAYQFQLPTANILIYIAAIPASLRSFGVPVSRTMLSMFTHPSEQGSIQSVVAFVSKIGLLITLTVFPAVYAATVLTFPGTVFVLGVIILTIALIIDLLIPLMMRKVIDKQKNDEFSSCYSVKDETANCSNRNEDML</sequence>
<keyword evidence="2 5" id="KW-0812">Transmembrane</keyword>
<feature type="transmembrane region" description="Helical" evidence="5">
    <location>
        <begin position="191"/>
        <end position="211"/>
    </location>
</feature>
<feature type="transmembrane region" description="Helical" evidence="5">
    <location>
        <begin position="79"/>
        <end position="100"/>
    </location>
</feature>
<keyword evidence="4 5" id="KW-0472">Membrane</keyword>
<evidence type="ECO:0000313" key="6">
    <source>
        <dbReference type="EMBL" id="TNN06543.1"/>
    </source>
</evidence>
<dbReference type="STRING" id="6182.A0A4Z2CQM1"/>
<gene>
    <name evidence="6" type="ORF">EWB00_008330</name>
</gene>
<feature type="transmembrane region" description="Helical" evidence="5">
    <location>
        <begin position="341"/>
        <end position="365"/>
    </location>
</feature>
<name>A0A4Z2CQM1_SCHJA</name>
<evidence type="ECO:0000313" key="7">
    <source>
        <dbReference type="Proteomes" id="UP000311919"/>
    </source>
</evidence>
<feature type="transmembrane region" description="Helical" evidence="5">
    <location>
        <begin position="112"/>
        <end position="133"/>
    </location>
</feature>
<evidence type="ECO:0000256" key="1">
    <source>
        <dbReference type="ARBA" id="ARBA00004141"/>
    </source>
</evidence>
<feature type="transmembrane region" description="Helical" evidence="5">
    <location>
        <begin position="139"/>
        <end position="166"/>
    </location>
</feature>
<dbReference type="InterPro" id="IPR036259">
    <property type="entry name" value="MFS_trans_sf"/>
</dbReference>
<comment type="caution">
    <text evidence="6">The sequence shown here is derived from an EMBL/GenBank/DDBJ whole genome shotgun (WGS) entry which is preliminary data.</text>
</comment>
<protein>
    <submittedName>
        <fullName evidence="6">Adenylate cyclase isoform 4</fullName>
    </submittedName>
</protein>
<dbReference type="GO" id="GO:0022857">
    <property type="term" value="F:transmembrane transporter activity"/>
    <property type="evidence" value="ECO:0007669"/>
    <property type="project" value="InterPro"/>
</dbReference>
<feature type="transmembrane region" description="Helical" evidence="5">
    <location>
        <begin position="300"/>
        <end position="321"/>
    </location>
</feature>
<keyword evidence="3 5" id="KW-1133">Transmembrane helix</keyword>
<evidence type="ECO:0000256" key="5">
    <source>
        <dbReference type="SAM" id="Phobius"/>
    </source>
</evidence>
<reference evidence="6 7" key="1">
    <citation type="submission" date="2019-03" db="EMBL/GenBank/DDBJ databases">
        <title>An improved genome assembly of the fluke Schistosoma japonicum.</title>
        <authorList>
            <person name="Hu W."/>
            <person name="Luo F."/>
            <person name="Yin M."/>
            <person name="Mo X."/>
            <person name="Sun C."/>
            <person name="Wu Q."/>
            <person name="Zhu B."/>
            <person name="Xiang M."/>
            <person name="Wang J."/>
            <person name="Wang Y."/>
            <person name="Zhang T."/>
            <person name="Xu B."/>
            <person name="Zheng H."/>
            <person name="Feng Z."/>
        </authorList>
    </citation>
    <scope>NUCLEOTIDE SEQUENCE [LARGE SCALE GENOMIC DNA]</scope>
    <source>
        <strain evidence="6">HuSjv2</strain>
        <tissue evidence="6">Worms</tissue>
    </source>
</reference>
<evidence type="ECO:0000256" key="3">
    <source>
        <dbReference type="ARBA" id="ARBA00022989"/>
    </source>
</evidence>
<feature type="transmembrane region" description="Helical" evidence="5">
    <location>
        <begin position="394"/>
        <end position="420"/>
    </location>
</feature>
<comment type="subcellular location">
    <subcellularLocation>
        <location evidence="1">Membrane</location>
        <topology evidence="1">Multi-pass membrane protein</topology>
    </subcellularLocation>
</comment>
<evidence type="ECO:0000256" key="2">
    <source>
        <dbReference type="ARBA" id="ARBA00022692"/>
    </source>
</evidence>